<reference evidence="2 3" key="1">
    <citation type="submission" date="2018-03" db="EMBL/GenBank/DDBJ databases">
        <title>Genome sequencing of Melaminivora sp.</title>
        <authorList>
            <person name="Kim S.-J."/>
            <person name="Heo J."/>
            <person name="Ahn J.-H."/>
            <person name="Kwon S.-W."/>
        </authorList>
    </citation>
    <scope>NUCLEOTIDE SEQUENCE [LARGE SCALE GENOMIC DNA]</scope>
    <source>
        <strain evidence="2 3">SC2-9</strain>
    </source>
</reference>
<sequence length="219" mass="23892">MDALTYKDRSEAGQVLARELEHYRDTPGALVLALPRGGVPVAYEVTHALGIPLDVFMVRKIGHPQHREFAVGALASGGALVLEPHAGRVERPALDDVVQEETLELERRERLYRRERPLPELAGRTVIVVDDGVATGASIRAAAQAIRAQGPARLVLAVPVGAPETCQALRGHADEVVCPRQPRDFGAVGRWYQDFEQVNDEQVLAYLQRAQQQTAGAQS</sequence>
<keyword evidence="2" id="KW-0808">Transferase</keyword>
<dbReference type="KEGG" id="mela:C6568_16100"/>
<dbReference type="InterPro" id="IPR000836">
    <property type="entry name" value="PRTase_dom"/>
</dbReference>
<organism evidence="2 3">
    <name type="scientific">Melaminivora suipulveris</name>
    <dbReference type="NCBI Taxonomy" id="2109913"/>
    <lineage>
        <taxon>Bacteria</taxon>
        <taxon>Pseudomonadati</taxon>
        <taxon>Pseudomonadota</taxon>
        <taxon>Betaproteobacteria</taxon>
        <taxon>Burkholderiales</taxon>
        <taxon>Comamonadaceae</taxon>
        <taxon>Melaminivora</taxon>
    </lineage>
</organism>
<evidence type="ECO:0000259" key="1">
    <source>
        <dbReference type="Pfam" id="PF00156"/>
    </source>
</evidence>
<dbReference type="Pfam" id="PF00156">
    <property type="entry name" value="Pribosyltran"/>
    <property type="match status" value="1"/>
</dbReference>
<dbReference type="CDD" id="cd06223">
    <property type="entry name" value="PRTases_typeI"/>
    <property type="match status" value="1"/>
</dbReference>
<accession>A0A2R3QFV6</accession>
<dbReference type="AlphaFoldDB" id="A0A2R3QFV6"/>
<dbReference type="Proteomes" id="UP000237925">
    <property type="component" value="Chromosome"/>
</dbReference>
<feature type="domain" description="Phosphoribosyltransferase" evidence="1">
    <location>
        <begin position="30"/>
        <end position="180"/>
    </location>
</feature>
<dbReference type="SUPFAM" id="SSF53271">
    <property type="entry name" value="PRTase-like"/>
    <property type="match status" value="1"/>
</dbReference>
<dbReference type="EMBL" id="CP027667">
    <property type="protein sequence ID" value="AVO50587.1"/>
    <property type="molecule type" value="Genomic_DNA"/>
</dbReference>
<gene>
    <name evidence="2" type="ORF">C6568_16100</name>
</gene>
<protein>
    <submittedName>
        <fullName evidence="2">Phosphoribosyl transferase</fullName>
    </submittedName>
</protein>
<dbReference type="Gene3D" id="3.30.1310.20">
    <property type="entry name" value="PRTase-like"/>
    <property type="match status" value="1"/>
</dbReference>
<keyword evidence="3" id="KW-1185">Reference proteome</keyword>
<evidence type="ECO:0000313" key="2">
    <source>
        <dbReference type="EMBL" id="AVO50587.1"/>
    </source>
</evidence>
<proteinExistence type="predicted"/>
<dbReference type="OrthoDB" id="9810066at2"/>
<dbReference type="RefSeq" id="WP_106685038.1">
    <property type="nucleotide sequence ID" value="NZ_CP027667.1"/>
</dbReference>
<dbReference type="Gene3D" id="3.40.50.2020">
    <property type="match status" value="1"/>
</dbReference>
<name>A0A2R3QFV6_9BURK</name>
<evidence type="ECO:0000313" key="3">
    <source>
        <dbReference type="Proteomes" id="UP000237925"/>
    </source>
</evidence>
<dbReference type="InterPro" id="IPR029057">
    <property type="entry name" value="PRTase-like"/>
</dbReference>
<dbReference type="GO" id="GO:0016740">
    <property type="term" value="F:transferase activity"/>
    <property type="evidence" value="ECO:0007669"/>
    <property type="project" value="UniProtKB-KW"/>
</dbReference>